<evidence type="ECO:0000313" key="13">
    <source>
        <dbReference type="Proteomes" id="UP000652013"/>
    </source>
</evidence>
<dbReference type="InterPro" id="IPR018052">
    <property type="entry name" value="Ald1_epimerase_CS"/>
</dbReference>
<dbReference type="InterPro" id="IPR015443">
    <property type="entry name" value="Aldose_1-epimerase"/>
</dbReference>
<dbReference type="PIRSF" id="PIRSF005096">
    <property type="entry name" value="GALM"/>
    <property type="match status" value="1"/>
</dbReference>
<dbReference type="AlphaFoldDB" id="A0A8J4DH55"/>
<feature type="binding site" evidence="11">
    <location>
        <begin position="76"/>
        <end position="77"/>
    </location>
    <ligand>
        <name>beta-D-galactose</name>
        <dbReference type="ChEBI" id="CHEBI:27667"/>
    </ligand>
</feature>
<evidence type="ECO:0000256" key="5">
    <source>
        <dbReference type="ARBA" id="ARBA00014165"/>
    </source>
</evidence>
<organism evidence="12 13">
    <name type="scientific">Spirilliplanes yamanashiensis</name>
    <dbReference type="NCBI Taxonomy" id="42233"/>
    <lineage>
        <taxon>Bacteria</taxon>
        <taxon>Bacillati</taxon>
        <taxon>Actinomycetota</taxon>
        <taxon>Actinomycetes</taxon>
        <taxon>Micromonosporales</taxon>
        <taxon>Micromonosporaceae</taxon>
        <taxon>Spirilliplanes</taxon>
    </lineage>
</organism>
<reference evidence="12" key="1">
    <citation type="submission" date="2021-01" db="EMBL/GenBank/DDBJ databases">
        <title>Whole genome shotgun sequence of Spirilliplanes yamanashiensis NBRC 15828.</title>
        <authorList>
            <person name="Komaki H."/>
            <person name="Tamura T."/>
        </authorList>
    </citation>
    <scope>NUCLEOTIDE SEQUENCE</scope>
    <source>
        <strain evidence="12">NBRC 15828</strain>
    </source>
</reference>
<evidence type="ECO:0000256" key="9">
    <source>
        <dbReference type="PIRSR" id="PIRSR005096-1"/>
    </source>
</evidence>
<feature type="binding site" evidence="11">
    <location>
        <begin position="171"/>
        <end position="173"/>
    </location>
    <ligand>
        <name>beta-D-galactose</name>
        <dbReference type="ChEBI" id="CHEBI:27667"/>
    </ligand>
</feature>
<evidence type="ECO:0000256" key="1">
    <source>
        <dbReference type="ARBA" id="ARBA00001614"/>
    </source>
</evidence>
<sequence length="338" mass="35891">MTITREDLGTTAAGAVERYTLDDGRGLAVRVLTYGAIVQSLTVGDGTDVVLGFDTADEYAANPGPYFGAVVGRYANRIARGRFTLDGTPYEVPVNNGPNSLHGGETGFDKAVWTATTDGDTLELRHVSPDGDQGYPGELTATVRYTVAGGAVRIDYHAVTTAPTVCNLTNHTYFNLAGGGSIMDHTLRLAASAFTPVDDTAIPTGELAPVAGTPFDFRAATAVGARIRTGTTQVLRGQGYDHNWVLDGTGLRPVAWVTDPASGRSLTVHTTEPGVQFYSGNFLDGTFAGKGGRVYRQGDGLALETQHFPDSPNHPRFPSTVLRPGEEYRSTTVWEFGV</sequence>
<dbReference type="GO" id="GO:0006006">
    <property type="term" value="P:glucose metabolic process"/>
    <property type="evidence" value="ECO:0007669"/>
    <property type="project" value="TreeGrafter"/>
</dbReference>
<feature type="binding site" evidence="10">
    <location>
        <position position="241"/>
    </location>
    <ligand>
        <name>beta-D-galactose</name>
        <dbReference type="ChEBI" id="CHEBI:27667"/>
    </ligand>
</feature>
<keyword evidence="6 8" id="KW-0413">Isomerase</keyword>
<dbReference type="InterPro" id="IPR008183">
    <property type="entry name" value="Aldose_1/G6P_1-epimerase"/>
</dbReference>
<evidence type="ECO:0000256" key="10">
    <source>
        <dbReference type="PIRSR" id="PIRSR005096-2"/>
    </source>
</evidence>
<evidence type="ECO:0000256" key="6">
    <source>
        <dbReference type="ARBA" id="ARBA00023235"/>
    </source>
</evidence>
<dbReference type="PANTHER" id="PTHR10091">
    <property type="entry name" value="ALDOSE-1-EPIMERASE"/>
    <property type="match status" value="1"/>
</dbReference>
<accession>A0A8J4DH55</accession>
<dbReference type="CDD" id="cd09019">
    <property type="entry name" value="galactose_mutarotase_like"/>
    <property type="match status" value="1"/>
</dbReference>
<keyword evidence="7 8" id="KW-0119">Carbohydrate metabolism</keyword>
<protein>
    <recommendedName>
        <fullName evidence="5 8">Aldose 1-epimerase</fullName>
        <ecNumber evidence="4 8">5.1.3.3</ecNumber>
    </recommendedName>
</protein>
<feature type="active site" description="Proton donor" evidence="9">
    <location>
        <position position="171"/>
    </location>
</feature>
<dbReference type="GO" id="GO:0033499">
    <property type="term" value="P:galactose catabolic process via UDP-galactose, Leloir pathway"/>
    <property type="evidence" value="ECO:0007669"/>
    <property type="project" value="TreeGrafter"/>
</dbReference>
<dbReference type="Gene3D" id="2.70.98.10">
    <property type="match status" value="1"/>
</dbReference>
<feature type="active site" description="Proton acceptor" evidence="9">
    <location>
        <position position="304"/>
    </location>
</feature>
<proteinExistence type="inferred from homology"/>
<gene>
    <name evidence="12" type="primary">galM_1</name>
    <name evidence="12" type="ORF">Sya03_11790</name>
</gene>
<dbReference type="PANTHER" id="PTHR10091:SF0">
    <property type="entry name" value="GALACTOSE MUTAROTASE"/>
    <property type="match status" value="1"/>
</dbReference>
<comment type="similarity">
    <text evidence="3 8">Belongs to the aldose epimerase family.</text>
</comment>
<dbReference type="SUPFAM" id="SSF74650">
    <property type="entry name" value="Galactose mutarotase-like"/>
    <property type="match status" value="1"/>
</dbReference>
<dbReference type="EC" id="5.1.3.3" evidence="4 8"/>
<dbReference type="UniPathway" id="UPA00242"/>
<evidence type="ECO:0000256" key="11">
    <source>
        <dbReference type="PIRSR" id="PIRSR005096-3"/>
    </source>
</evidence>
<dbReference type="RefSeq" id="WP_203937147.1">
    <property type="nucleotide sequence ID" value="NZ_BAAAGJ010000005.1"/>
</dbReference>
<evidence type="ECO:0000256" key="2">
    <source>
        <dbReference type="ARBA" id="ARBA00005028"/>
    </source>
</evidence>
<dbReference type="EMBL" id="BOOY01000006">
    <property type="protein sequence ID" value="GIJ01827.1"/>
    <property type="molecule type" value="Genomic_DNA"/>
</dbReference>
<dbReference type="Pfam" id="PF01263">
    <property type="entry name" value="Aldose_epim"/>
    <property type="match status" value="1"/>
</dbReference>
<dbReference type="PROSITE" id="PS00545">
    <property type="entry name" value="ALDOSE_1_EPIMERASE"/>
    <property type="match status" value="1"/>
</dbReference>
<dbReference type="InterPro" id="IPR011013">
    <property type="entry name" value="Gal_mutarotase_sf_dom"/>
</dbReference>
<evidence type="ECO:0000256" key="4">
    <source>
        <dbReference type="ARBA" id="ARBA00013185"/>
    </source>
</evidence>
<dbReference type="GO" id="GO:0030246">
    <property type="term" value="F:carbohydrate binding"/>
    <property type="evidence" value="ECO:0007669"/>
    <property type="project" value="InterPro"/>
</dbReference>
<dbReference type="GO" id="GO:0004034">
    <property type="term" value="F:aldose 1-epimerase activity"/>
    <property type="evidence" value="ECO:0007669"/>
    <property type="project" value="UniProtKB-EC"/>
</dbReference>
<name>A0A8J4DH55_9ACTN</name>
<evidence type="ECO:0000256" key="8">
    <source>
        <dbReference type="PIRNR" id="PIRNR005096"/>
    </source>
</evidence>
<dbReference type="InterPro" id="IPR047215">
    <property type="entry name" value="Galactose_mutarotase-like"/>
</dbReference>
<evidence type="ECO:0000313" key="12">
    <source>
        <dbReference type="EMBL" id="GIJ01827.1"/>
    </source>
</evidence>
<evidence type="ECO:0000256" key="3">
    <source>
        <dbReference type="ARBA" id="ARBA00006206"/>
    </source>
</evidence>
<comment type="caution">
    <text evidence="12">The sequence shown here is derived from an EMBL/GenBank/DDBJ whole genome shotgun (WGS) entry which is preliminary data.</text>
</comment>
<comment type="catalytic activity">
    <reaction evidence="1 8">
        <text>alpha-D-glucose = beta-D-glucose</text>
        <dbReference type="Rhea" id="RHEA:10264"/>
        <dbReference type="ChEBI" id="CHEBI:15903"/>
        <dbReference type="ChEBI" id="CHEBI:17925"/>
        <dbReference type="EC" id="5.1.3.3"/>
    </reaction>
</comment>
<evidence type="ECO:0000256" key="7">
    <source>
        <dbReference type="ARBA" id="ARBA00023277"/>
    </source>
</evidence>
<dbReference type="Proteomes" id="UP000652013">
    <property type="component" value="Unassembled WGS sequence"/>
</dbReference>
<dbReference type="NCBIfam" id="NF008277">
    <property type="entry name" value="PRK11055.1"/>
    <property type="match status" value="1"/>
</dbReference>
<dbReference type="InterPro" id="IPR014718">
    <property type="entry name" value="GH-type_carb-bd"/>
</dbReference>
<keyword evidence="13" id="KW-1185">Reference proteome</keyword>
<dbReference type="GO" id="GO:0005737">
    <property type="term" value="C:cytoplasm"/>
    <property type="evidence" value="ECO:0007669"/>
    <property type="project" value="TreeGrafter"/>
</dbReference>
<comment type="pathway">
    <text evidence="2 8">Carbohydrate metabolism; hexose metabolism.</text>
</comment>